<organism evidence="1 2">
    <name type="scientific">Ureibacillus aquaedulcis</name>
    <dbReference type="NCBI Taxonomy" id="3058421"/>
    <lineage>
        <taxon>Bacteria</taxon>
        <taxon>Bacillati</taxon>
        <taxon>Bacillota</taxon>
        <taxon>Bacilli</taxon>
        <taxon>Bacillales</taxon>
        <taxon>Caryophanaceae</taxon>
        <taxon>Ureibacillus</taxon>
    </lineage>
</organism>
<name>A0ABT8GPI0_9BACL</name>
<protein>
    <recommendedName>
        <fullName evidence="3">Alpha-ribazole-5-phosphate synthase</fullName>
    </recommendedName>
</protein>
<reference evidence="1" key="1">
    <citation type="submission" date="2023-07" db="EMBL/GenBank/DDBJ databases">
        <title>Ureibacillus sp. isolated from freshwater well.</title>
        <authorList>
            <person name="Kirdat K."/>
            <person name="Bhatt A."/>
            <person name="Teware R."/>
            <person name="Bhavsar Y."/>
            <person name="Yadav A."/>
        </authorList>
    </citation>
    <scope>NUCLEOTIDE SEQUENCE</scope>
    <source>
        <strain evidence="1">BA0131</strain>
    </source>
</reference>
<accession>A0ABT8GPI0</accession>
<dbReference type="EMBL" id="JAUHTQ010000004">
    <property type="protein sequence ID" value="MDN4493264.1"/>
    <property type="molecule type" value="Genomic_DNA"/>
</dbReference>
<proteinExistence type="predicted"/>
<gene>
    <name evidence="1" type="ORF">QYB95_06940</name>
</gene>
<comment type="caution">
    <text evidence="1">The sequence shown here is derived from an EMBL/GenBank/DDBJ whole genome shotgun (WGS) entry which is preliminary data.</text>
</comment>
<dbReference type="Proteomes" id="UP001172743">
    <property type="component" value="Unassembled WGS sequence"/>
</dbReference>
<evidence type="ECO:0000313" key="1">
    <source>
        <dbReference type="EMBL" id="MDN4493264.1"/>
    </source>
</evidence>
<dbReference type="RefSeq" id="WP_301137561.1">
    <property type="nucleotide sequence ID" value="NZ_JAUHTQ010000004.1"/>
</dbReference>
<evidence type="ECO:0008006" key="3">
    <source>
        <dbReference type="Google" id="ProtNLM"/>
    </source>
</evidence>
<sequence>MKYMRNAIKIDETSVVTIDNSGCIGEKELDEVHASNELTAYYTTRVALFEQWCAGAEPTHIFLSNFTGEEAWEDYKRGIQAAFDEIGAALPAINGSSESNFKSLQSGISLMIVGKVKYENSIENLQWFVVGKPLVGQEVIMEPQDVVKLKEVHNLIQLKVAKHIWPVGSKGIRSELERIFPNRKFECPLDLEKSSGPATSVIVGIPFDKIEEFKNLITTDCYLVKIN</sequence>
<keyword evidence="2" id="KW-1185">Reference proteome</keyword>
<evidence type="ECO:0000313" key="2">
    <source>
        <dbReference type="Proteomes" id="UP001172743"/>
    </source>
</evidence>